<dbReference type="EMBL" id="JN254133">
    <property type="protein sequence ID" value="AEK80946.1"/>
    <property type="molecule type" value="Genomic_DNA"/>
</dbReference>
<feature type="chain" id="PRO_5007653024" evidence="1">
    <location>
        <begin position="24"/>
        <end position="110"/>
    </location>
</feature>
<keyword evidence="1" id="KW-0732">Signal</keyword>
<dbReference type="AlphaFoldDB" id="E0W5E4"/>
<feature type="signal peptide" evidence="1">
    <location>
        <begin position="1"/>
        <end position="23"/>
    </location>
</feature>
<reference evidence="4" key="1">
    <citation type="journal article" date="2011" name="Plant Cell">
        <title>Transcriptional programming and functional interactions within the Phytophthora sojae RXLR effector repertoire.</title>
        <authorList>
            <person name="Wang Q."/>
            <person name="Han C."/>
            <person name="Ferreira A.O."/>
            <person name="Yu X."/>
            <person name="Ye W."/>
            <person name="Tripathy S."/>
            <person name="Kale S.D."/>
            <person name="Gu B."/>
            <person name="Sheng Y."/>
            <person name="Sui Y."/>
            <person name="Wang X."/>
            <person name="Zhang Z."/>
            <person name="Cheng B."/>
            <person name="Dong S."/>
            <person name="Shan W."/>
            <person name="Zheng X."/>
            <person name="Dou D."/>
            <person name="Tyler B.M."/>
            <person name="Wang Y."/>
        </authorList>
    </citation>
    <scope>NUCLEOTIDE SEQUENCE</scope>
    <source>
        <strain evidence="2">P7064</strain>
        <strain evidence="3">P7074</strain>
        <strain evidence="4">P7076</strain>
    </source>
</reference>
<name>E0W5E4_PHYSO</name>
<evidence type="ECO:0000256" key="1">
    <source>
        <dbReference type="SAM" id="SignalP"/>
    </source>
</evidence>
<organism evidence="4">
    <name type="scientific">Phytophthora sojae</name>
    <name type="common">Soybean stem and root rot agent</name>
    <name type="synonym">Phytophthora megasperma f. sp. glycines</name>
    <dbReference type="NCBI Taxonomy" id="67593"/>
    <lineage>
        <taxon>Eukaryota</taxon>
        <taxon>Sar</taxon>
        <taxon>Stramenopiles</taxon>
        <taxon>Oomycota</taxon>
        <taxon>Peronosporomycetes</taxon>
        <taxon>Peronosporales</taxon>
        <taxon>Peronosporaceae</taxon>
        <taxon>Phytophthora</taxon>
    </lineage>
</organism>
<proteinExistence type="predicted"/>
<dbReference type="EMBL" id="JN254132">
    <property type="protein sequence ID" value="AEK80945.1"/>
    <property type="molecule type" value="Genomic_DNA"/>
</dbReference>
<evidence type="ECO:0000313" key="2">
    <source>
        <dbReference type="EMBL" id="AEK80945.1"/>
    </source>
</evidence>
<gene>
    <name evidence="4" type="primary">Avh</name>
</gene>
<sequence length="110" mass="12170">MRVGYKTLLFAVAVLVNADASLGHNGAAINPKFQVLPRSYNVKQNAVPTSRILGVFRAEDEERIGVPTSVVEQAKSIVTTVSTEKLAKWLNKGEIHRRRLHHPNAATQDR</sequence>
<accession>E0W5E4</accession>
<evidence type="ECO:0000313" key="3">
    <source>
        <dbReference type="EMBL" id="AEK80946.1"/>
    </source>
</evidence>
<protein>
    <submittedName>
        <fullName evidence="4">Avh216</fullName>
    </submittedName>
</protein>
<evidence type="ECO:0000313" key="4">
    <source>
        <dbReference type="EMBL" id="AEK80947.1"/>
    </source>
</evidence>
<dbReference type="EMBL" id="JN254134">
    <property type="protein sequence ID" value="AEK80947.1"/>
    <property type="molecule type" value="Genomic_DNA"/>
</dbReference>